<comment type="caution">
    <text evidence="1">The sequence shown here is derived from an EMBL/GenBank/DDBJ whole genome shotgun (WGS) entry which is preliminary data.</text>
</comment>
<dbReference type="AlphaFoldDB" id="A0A5N6PZX4"/>
<proteinExistence type="predicted"/>
<protein>
    <submittedName>
        <fullName evidence="1">Uncharacterized protein</fullName>
    </submittedName>
</protein>
<gene>
    <name evidence="1" type="ORF">E3N88_00116</name>
</gene>
<reference evidence="1 2" key="1">
    <citation type="submission" date="2019-05" db="EMBL/GenBank/DDBJ databases">
        <title>Mikania micrantha, genome provides insights into the molecular mechanism of rapid growth.</title>
        <authorList>
            <person name="Liu B."/>
        </authorList>
    </citation>
    <scope>NUCLEOTIDE SEQUENCE [LARGE SCALE GENOMIC DNA]</scope>
    <source>
        <strain evidence="1">NLD-2019</strain>
        <tissue evidence="1">Leaf</tissue>
    </source>
</reference>
<evidence type="ECO:0000313" key="1">
    <source>
        <dbReference type="EMBL" id="KAD7476980.1"/>
    </source>
</evidence>
<dbReference type="Proteomes" id="UP000326396">
    <property type="component" value="Linkage Group LG1"/>
</dbReference>
<keyword evidence="2" id="KW-1185">Reference proteome</keyword>
<organism evidence="1 2">
    <name type="scientific">Mikania micrantha</name>
    <name type="common">bitter vine</name>
    <dbReference type="NCBI Taxonomy" id="192012"/>
    <lineage>
        <taxon>Eukaryota</taxon>
        <taxon>Viridiplantae</taxon>
        <taxon>Streptophyta</taxon>
        <taxon>Embryophyta</taxon>
        <taxon>Tracheophyta</taxon>
        <taxon>Spermatophyta</taxon>
        <taxon>Magnoliopsida</taxon>
        <taxon>eudicotyledons</taxon>
        <taxon>Gunneridae</taxon>
        <taxon>Pentapetalae</taxon>
        <taxon>asterids</taxon>
        <taxon>campanulids</taxon>
        <taxon>Asterales</taxon>
        <taxon>Asteraceae</taxon>
        <taxon>Asteroideae</taxon>
        <taxon>Heliantheae alliance</taxon>
        <taxon>Eupatorieae</taxon>
        <taxon>Mikania</taxon>
    </lineage>
</organism>
<name>A0A5N6PZX4_9ASTR</name>
<dbReference type="EMBL" id="SZYD01000001">
    <property type="protein sequence ID" value="KAD7476980.1"/>
    <property type="molecule type" value="Genomic_DNA"/>
</dbReference>
<accession>A0A5N6PZX4</accession>
<evidence type="ECO:0000313" key="2">
    <source>
        <dbReference type="Proteomes" id="UP000326396"/>
    </source>
</evidence>
<sequence length="98" mass="11311">MVVETLVASGQQWFAENKMMVMIFKPTNLLLQASCEFLASIFKYGSSNGFQWVKRGCNKGQEREMAERLVRVPLGIHHPVERIDEELDGKRFLMHLRG</sequence>